<dbReference type="Pfam" id="PF00822">
    <property type="entry name" value="PMP22_Claudin"/>
    <property type="match status" value="1"/>
</dbReference>
<dbReference type="VEuPathDB" id="VectorBase:BGLB029997"/>
<feature type="transmembrane region" description="Helical" evidence="5">
    <location>
        <begin position="12"/>
        <end position="40"/>
    </location>
</feature>
<evidence type="ECO:0000313" key="6">
    <source>
        <dbReference type="EnsemblMetazoa" id="BGLB029997-PA"/>
    </source>
</evidence>
<dbReference type="EnsemblMetazoa" id="BGLB029997-RB">
    <property type="protein sequence ID" value="BGLB029997-PB"/>
    <property type="gene ID" value="BGLB029997"/>
</dbReference>
<dbReference type="PANTHER" id="PTHR10671:SF108">
    <property type="entry name" value="CLAUDIN FAMILY PROTEIN-RELATED"/>
    <property type="match status" value="1"/>
</dbReference>
<evidence type="ECO:0008006" key="8">
    <source>
        <dbReference type="Google" id="ProtNLM"/>
    </source>
</evidence>
<evidence type="ECO:0000256" key="4">
    <source>
        <dbReference type="ARBA" id="ARBA00023136"/>
    </source>
</evidence>
<dbReference type="KEGG" id="bgt:106076781"/>
<keyword evidence="2 5" id="KW-0812">Transmembrane</keyword>
<sequence length="173" mass="18408">MGVKDGFMEANLVTKLSFCIVLFAVIINWIAFCTTSWFLVSGVNYYGLWRACTATTCGSMLDGSPDDDINAIQAFAIFGFMGLNVGFFLIVMYMFWGSCKGNGETGLAAAISLLVSAGCWLIAVAIFGSKYDDYSVGRFGYSFALAVIALILALVVGILMVVGGRGNSSVSSK</sequence>
<feature type="transmembrane region" description="Helical" evidence="5">
    <location>
        <begin position="107"/>
        <end position="127"/>
    </location>
</feature>
<dbReference type="AlphaFoldDB" id="A0A2C9LDW7"/>
<feature type="transmembrane region" description="Helical" evidence="5">
    <location>
        <begin position="139"/>
        <end position="163"/>
    </location>
</feature>
<dbReference type="VEuPathDB" id="VectorBase:BGLAX_035316"/>
<gene>
    <name evidence="6" type="primary">106076781</name>
</gene>
<dbReference type="GO" id="GO:0005886">
    <property type="term" value="C:plasma membrane"/>
    <property type="evidence" value="ECO:0007669"/>
    <property type="project" value="TreeGrafter"/>
</dbReference>
<protein>
    <recommendedName>
        <fullName evidence="8">MARVEL domain-containing protein</fullName>
    </recommendedName>
</protein>
<dbReference type="PANTHER" id="PTHR10671">
    <property type="entry name" value="EPITHELIAL MEMBRANE PROTEIN-RELATED"/>
    <property type="match status" value="1"/>
</dbReference>
<organism evidence="6 7">
    <name type="scientific">Biomphalaria glabrata</name>
    <name type="common">Bloodfluke planorb</name>
    <name type="synonym">Freshwater snail</name>
    <dbReference type="NCBI Taxonomy" id="6526"/>
    <lineage>
        <taxon>Eukaryota</taxon>
        <taxon>Metazoa</taxon>
        <taxon>Spiralia</taxon>
        <taxon>Lophotrochozoa</taxon>
        <taxon>Mollusca</taxon>
        <taxon>Gastropoda</taxon>
        <taxon>Heterobranchia</taxon>
        <taxon>Euthyneura</taxon>
        <taxon>Panpulmonata</taxon>
        <taxon>Hygrophila</taxon>
        <taxon>Lymnaeoidea</taxon>
        <taxon>Planorbidae</taxon>
        <taxon>Biomphalaria</taxon>
    </lineage>
</organism>
<dbReference type="InterPro" id="IPR004031">
    <property type="entry name" value="PMP22/EMP/MP20/Claudin"/>
</dbReference>
<evidence type="ECO:0000256" key="2">
    <source>
        <dbReference type="ARBA" id="ARBA00022692"/>
    </source>
</evidence>
<accession>A0A2C9LDW7</accession>
<dbReference type="RefSeq" id="XP_013093059.2">
    <property type="nucleotide sequence ID" value="XM_013237605.2"/>
</dbReference>
<dbReference type="OrthoDB" id="6143471at2759"/>
<name>A0A2C9LDW7_BIOGL</name>
<dbReference type="Proteomes" id="UP000076420">
    <property type="component" value="Unassembled WGS sequence"/>
</dbReference>
<evidence type="ECO:0000256" key="1">
    <source>
        <dbReference type="ARBA" id="ARBA00004141"/>
    </source>
</evidence>
<reference evidence="6" key="1">
    <citation type="submission" date="2020-05" db="UniProtKB">
        <authorList>
            <consortium name="EnsemblMetazoa"/>
        </authorList>
    </citation>
    <scope>IDENTIFICATION</scope>
    <source>
        <strain evidence="6">BB02</strain>
    </source>
</reference>
<comment type="subcellular location">
    <subcellularLocation>
        <location evidence="1">Membrane</location>
        <topology evidence="1">Multi-pass membrane protein</topology>
    </subcellularLocation>
</comment>
<dbReference type="RefSeq" id="XP_013093050.2">
    <property type="nucleotide sequence ID" value="XM_013237596.2"/>
</dbReference>
<evidence type="ECO:0000256" key="5">
    <source>
        <dbReference type="SAM" id="Phobius"/>
    </source>
</evidence>
<dbReference type="InterPro" id="IPR050579">
    <property type="entry name" value="PMP-22/EMP/MP20-like"/>
</dbReference>
<proteinExistence type="predicted"/>
<dbReference type="EnsemblMetazoa" id="BGLB029997-RA">
    <property type="protein sequence ID" value="BGLB029997-PA"/>
    <property type="gene ID" value="BGLB029997"/>
</dbReference>
<evidence type="ECO:0000256" key="3">
    <source>
        <dbReference type="ARBA" id="ARBA00022989"/>
    </source>
</evidence>
<evidence type="ECO:0000313" key="7">
    <source>
        <dbReference type="Proteomes" id="UP000076420"/>
    </source>
</evidence>
<feature type="transmembrane region" description="Helical" evidence="5">
    <location>
        <begin position="71"/>
        <end position="95"/>
    </location>
</feature>
<dbReference type="Gene3D" id="1.20.140.150">
    <property type="match status" value="1"/>
</dbReference>
<keyword evidence="4 5" id="KW-0472">Membrane</keyword>
<keyword evidence="3 5" id="KW-1133">Transmembrane helix</keyword>